<evidence type="ECO:0000313" key="4">
    <source>
        <dbReference type="Proteomes" id="UP000199428"/>
    </source>
</evidence>
<gene>
    <name evidence="3" type="ORF">SAMN02910350_00220</name>
</gene>
<feature type="transmembrane region" description="Helical" evidence="1">
    <location>
        <begin position="120"/>
        <end position="138"/>
    </location>
</feature>
<accession>A0A1G5RQK4</accession>
<dbReference type="InterPro" id="IPR038765">
    <property type="entry name" value="Papain-like_cys_pep_sf"/>
</dbReference>
<feature type="transmembrane region" description="Helical" evidence="1">
    <location>
        <begin position="145"/>
        <end position="162"/>
    </location>
</feature>
<feature type="transmembrane region" description="Helical" evidence="1">
    <location>
        <begin position="15"/>
        <end position="34"/>
    </location>
</feature>
<evidence type="ECO:0000259" key="2">
    <source>
        <dbReference type="SMART" id="SM00460"/>
    </source>
</evidence>
<sequence length="706" mass="80530">MLTKGEGYDFNRSSFVFAFIIFFFCFAVLEFVFYELLESRAIPLFSLVPATLMFFLLKVNEKWSNIAVAVIVAVVIRIIFDYMPAREKVMLFGSFVLDGAALYLRIFWTSFWGDKLLDKLLFVALAVLTFSAIQNIIWRKIEGEFPFHYFLMLGLVLLFIPMNRDPIDWSRIEGVFGNAADATAYYLCSVIGDSEYTVGYGSFNATGGRISNSDKLQLVLESVERPYFVYTDSETGQKMKMRRTLYLAGGRGVDGKALVEWLQFLKDNGVDKEEAQVFSQISKLDVEYVYLDTADEIAPAGALVLSNQDGAIEKGRSDDRHRKGYKIKAKYLDIDYGSPNLIELYQNPRGALIDRNPMTYAEASEYYLALYNQDLHDVMDADEYEAYVNQSDIYQIYGDTAGVTDRMEKLVNRITAGADNDYERAKLIESYLRQYTYNTRAVGGHNPDSDMSTPEGMADIADRFLFETESGYCVHYTSSMVMLLRAAGIPARPVIGYRYSFPFETQENYVVEANCAHVWPEAYIQNIGWIPFEPTSAYTTAAEYTWHRKGTAEVEATDNQVEVPVLPDIPEVEEEQETYRNDGLQLIKIFGLVILSIALLILIILAGAALIRRLIYRMATPEDRIKMDVQLIKEKLEKQSVEPINDRGLLTDYISLAPEELREDVKNTFEVYYRTVYGQESIRQVSEAEETLAKDVRDAICHRKSK</sequence>
<feature type="transmembrane region" description="Helical" evidence="1">
    <location>
        <begin position="589"/>
        <end position="611"/>
    </location>
</feature>
<dbReference type="SMART" id="SM00460">
    <property type="entry name" value="TGc"/>
    <property type="match status" value="1"/>
</dbReference>
<feature type="transmembrane region" description="Helical" evidence="1">
    <location>
        <begin position="63"/>
        <end position="80"/>
    </location>
</feature>
<dbReference type="PANTHER" id="PTHR42736">
    <property type="entry name" value="PROTEIN-GLUTAMINE GAMMA-GLUTAMYLTRANSFERASE"/>
    <property type="match status" value="1"/>
</dbReference>
<dbReference type="SUPFAM" id="SSF54001">
    <property type="entry name" value="Cysteine proteinases"/>
    <property type="match status" value="1"/>
</dbReference>
<dbReference type="EMBL" id="FMWK01000001">
    <property type="protein sequence ID" value="SCZ76373.1"/>
    <property type="molecule type" value="Genomic_DNA"/>
</dbReference>
<feature type="transmembrane region" description="Helical" evidence="1">
    <location>
        <begin position="89"/>
        <end position="108"/>
    </location>
</feature>
<dbReference type="Proteomes" id="UP000199428">
    <property type="component" value="Unassembled WGS sequence"/>
</dbReference>
<organism evidence="3 4">
    <name type="scientific">Pseudobutyrivibrio xylanivorans</name>
    <dbReference type="NCBI Taxonomy" id="185007"/>
    <lineage>
        <taxon>Bacteria</taxon>
        <taxon>Bacillati</taxon>
        <taxon>Bacillota</taxon>
        <taxon>Clostridia</taxon>
        <taxon>Lachnospirales</taxon>
        <taxon>Lachnospiraceae</taxon>
        <taxon>Pseudobutyrivibrio</taxon>
    </lineage>
</organism>
<keyword evidence="1" id="KW-1133">Transmembrane helix</keyword>
<feature type="domain" description="Transglutaminase-like" evidence="2">
    <location>
        <begin position="465"/>
        <end position="536"/>
    </location>
</feature>
<protein>
    <submittedName>
        <fullName evidence="3">Transglutaminase-like superfamily protein</fullName>
    </submittedName>
</protein>
<proteinExistence type="predicted"/>
<evidence type="ECO:0000313" key="3">
    <source>
        <dbReference type="EMBL" id="SCZ76373.1"/>
    </source>
</evidence>
<evidence type="ECO:0000256" key="1">
    <source>
        <dbReference type="SAM" id="Phobius"/>
    </source>
</evidence>
<keyword evidence="1" id="KW-0472">Membrane</keyword>
<dbReference type="PANTHER" id="PTHR42736:SF1">
    <property type="entry name" value="PROTEIN-GLUTAMINE GAMMA-GLUTAMYLTRANSFERASE"/>
    <property type="match status" value="1"/>
</dbReference>
<keyword evidence="1" id="KW-0812">Transmembrane</keyword>
<feature type="transmembrane region" description="Helical" evidence="1">
    <location>
        <begin position="41"/>
        <end position="57"/>
    </location>
</feature>
<dbReference type="Pfam" id="PF01841">
    <property type="entry name" value="Transglut_core"/>
    <property type="match status" value="1"/>
</dbReference>
<reference evidence="3 4" key="1">
    <citation type="submission" date="2016-10" db="EMBL/GenBank/DDBJ databases">
        <authorList>
            <person name="de Groot N.N."/>
        </authorList>
    </citation>
    <scope>NUCLEOTIDE SEQUENCE [LARGE SCALE GENOMIC DNA]</scope>
    <source>
        <strain evidence="3 4">DSM 10317</strain>
    </source>
</reference>
<dbReference type="AlphaFoldDB" id="A0A1G5RQK4"/>
<dbReference type="Gene3D" id="3.10.620.30">
    <property type="match status" value="1"/>
</dbReference>
<dbReference type="InterPro" id="IPR002931">
    <property type="entry name" value="Transglutaminase-like"/>
</dbReference>
<dbReference type="InterPro" id="IPR052901">
    <property type="entry name" value="Bact_TGase-like"/>
</dbReference>
<name>A0A1G5RQK4_PSEXY</name>